<accession>A0A7C2THQ8</accession>
<dbReference type="EMBL" id="DSDS01000114">
    <property type="protein sequence ID" value="HET98047.1"/>
    <property type="molecule type" value="Genomic_DNA"/>
</dbReference>
<keyword evidence="1" id="KW-1133">Transmembrane helix</keyword>
<feature type="transmembrane region" description="Helical" evidence="1">
    <location>
        <begin position="130"/>
        <end position="147"/>
    </location>
</feature>
<comment type="caution">
    <text evidence="2">The sequence shown here is derived from an EMBL/GenBank/DDBJ whole genome shotgun (WGS) entry which is preliminary data.</text>
</comment>
<feature type="transmembrane region" description="Helical" evidence="1">
    <location>
        <begin position="92"/>
        <end position="110"/>
    </location>
</feature>
<dbReference type="AlphaFoldDB" id="A0A7C2THQ8"/>
<keyword evidence="1" id="KW-0472">Membrane</keyword>
<dbReference type="Proteomes" id="UP000885986">
    <property type="component" value="Unassembled WGS sequence"/>
</dbReference>
<proteinExistence type="predicted"/>
<name>A0A7C2THQ8_9BACT</name>
<evidence type="ECO:0000256" key="1">
    <source>
        <dbReference type="SAM" id="Phobius"/>
    </source>
</evidence>
<organism evidence="2">
    <name type="scientific">Desulfurivibrio alkaliphilus</name>
    <dbReference type="NCBI Taxonomy" id="427923"/>
    <lineage>
        <taxon>Bacteria</taxon>
        <taxon>Pseudomonadati</taxon>
        <taxon>Thermodesulfobacteriota</taxon>
        <taxon>Desulfobulbia</taxon>
        <taxon>Desulfobulbales</taxon>
        <taxon>Desulfobulbaceae</taxon>
        <taxon>Desulfurivibrio</taxon>
    </lineage>
</organism>
<evidence type="ECO:0008006" key="3">
    <source>
        <dbReference type="Google" id="ProtNLM"/>
    </source>
</evidence>
<evidence type="ECO:0000313" key="2">
    <source>
        <dbReference type="EMBL" id="HET98047.1"/>
    </source>
</evidence>
<feature type="transmembrane region" description="Helical" evidence="1">
    <location>
        <begin position="68"/>
        <end position="85"/>
    </location>
</feature>
<gene>
    <name evidence="2" type="ORF">ENN98_05040</name>
</gene>
<feature type="transmembrane region" description="Helical" evidence="1">
    <location>
        <begin position="29"/>
        <end position="48"/>
    </location>
</feature>
<keyword evidence="1" id="KW-0812">Transmembrane</keyword>
<reference evidence="2" key="1">
    <citation type="journal article" date="2020" name="mSystems">
        <title>Genome- and Community-Level Interaction Insights into Carbon Utilization and Element Cycling Functions of Hydrothermarchaeota in Hydrothermal Sediment.</title>
        <authorList>
            <person name="Zhou Z."/>
            <person name="Liu Y."/>
            <person name="Xu W."/>
            <person name="Pan J."/>
            <person name="Luo Z.H."/>
            <person name="Li M."/>
        </authorList>
    </citation>
    <scope>NUCLEOTIDE SEQUENCE [LARGE SCALE GENOMIC DNA]</scope>
    <source>
        <strain evidence="2">SpSt-1224</strain>
    </source>
</reference>
<sequence>MPHKESWIPKWLDRFDACASAWLDKHCQVVLRLSLAIIFFWFGALKPLGLSPEEELIKSTVYWVEPSAFIPILGWWEMAIGLGLLCRPLIRVALLLLVLQIPGTMLPLLLLPEVCFTRFPFGVSLEGQYIIKNLFLVSAAFVIGGKVRQSSR</sequence>
<protein>
    <recommendedName>
        <fullName evidence="3">DoxX family membrane protein</fullName>
    </recommendedName>
</protein>